<dbReference type="Gene3D" id="2.30.29.30">
    <property type="entry name" value="Pleckstrin-homology domain (PH domain)/Phosphotyrosine-binding domain (PTB)"/>
    <property type="match status" value="1"/>
</dbReference>
<reference evidence="3" key="1">
    <citation type="journal article" date="2023" name="Insect Mol. Biol.">
        <title>Genome sequencing provides insights into the evolution of gene families encoding plant cell wall-degrading enzymes in longhorned beetles.</title>
        <authorList>
            <person name="Shin N.R."/>
            <person name="Okamura Y."/>
            <person name="Kirsch R."/>
            <person name="Pauchet Y."/>
        </authorList>
    </citation>
    <scope>NUCLEOTIDE SEQUENCE</scope>
    <source>
        <strain evidence="3">AMC_N1</strain>
    </source>
</reference>
<dbReference type="CDD" id="cd01210">
    <property type="entry name" value="PTB_EPS8"/>
    <property type="match status" value="1"/>
</dbReference>
<evidence type="ECO:0000256" key="1">
    <source>
        <dbReference type="SAM" id="MobiDB-lite"/>
    </source>
</evidence>
<dbReference type="GO" id="GO:0003779">
    <property type="term" value="F:actin binding"/>
    <property type="evidence" value="ECO:0007669"/>
    <property type="project" value="TreeGrafter"/>
</dbReference>
<protein>
    <recommendedName>
        <fullName evidence="2">PTB domain-containing protein</fullName>
    </recommendedName>
</protein>
<evidence type="ECO:0000313" key="4">
    <source>
        <dbReference type="Proteomes" id="UP001162162"/>
    </source>
</evidence>
<dbReference type="InterPro" id="IPR013625">
    <property type="entry name" value="PTB"/>
</dbReference>
<dbReference type="GO" id="GO:0035023">
    <property type="term" value="P:regulation of Rho protein signal transduction"/>
    <property type="evidence" value="ECO:0007669"/>
    <property type="project" value="TreeGrafter"/>
</dbReference>
<organism evidence="3 4">
    <name type="scientific">Aromia moschata</name>
    <dbReference type="NCBI Taxonomy" id="1265417"/>
    <lineage>
        <taxon>Eukaryota</taxon>
        <taxon>Metazoa</taxon>
        <taxon>Ecdysozoa</taxon>
        <taxon>Arthropoda</taxon>
        <taxon>Hexapoda</taxon>
        <taxon>Insecta</taxon>
        <taxon>Pterygota</taxon>
        <taxon>Neoptera</taxon>
        <taxon>Endopterygota</taxon>
        <taxon>Coleoptera</taxon>
        <taxon>Polyphaga</taxon>
        <taxon>Cucujiformia</taxon>
        <taxon>Chrysomeloidea</taxon>
        <taxon>Cerambycidae</taxon>
        <taxon>Cerambycinae</taxon>
        <taxon>Callichromatini</taxon>
        <taxon>Aromia</taxon>
    </lineage>
</organism>
<dbReference type="GO" id="GO:0005886">
    <property type="term" value="C:plasma membrane"/>
    <property type="evidence" value="ECO:0007669"/>
    <property type="project" value="TreeGrafter"/>
</dbReference>
<dbReference type="Pfam" id="PF08416">
    <property type="entry name" value="PTB"/>
    <property type="match status" value="1"/>
</dbReference>
<dbReference type="EMBL" id="JAPWTK010000084">
    <property type="protein sequence ID" value="KAJ8951448.1"/>
    <property type="molecule type" value="Genomic_DNA"/>
</dbReference>
<sequence>MAYRNGYSGEDRELERDERMNDGVGKPVHIIEHLATFTVTKETGIIYPADGMRRLLQLEKTNGIWSQKMQLCLDNSWVLIMDYETGGVMERFPANSIQEPTAFMSQDPMEMYNNILVFIVTNSNQSHPPEMHIFQRINTVPYLKLFLMYVIDNTVYRIP</sequence>
<dbReference type="AlphaFoldDB" id="A0AAV8YKK4"/>
<keyword evidence="4" id="KW-1185">Reference proteome</keyword>
<dbReference type="InterPro" id="IPR033928">
    <property type="entry name" value="EPS8_PTB"/>
</dbReference>
<dbReference type="PANTHER" id="PTHR12287">
    <property type="entry name" value="EPIDERMAL GROWTH FACTOR RECEPTOR KINASE SUBSTRATE EPS8-RELATED PROTEIN"/>
    <property type="match status" value="1"/>
</dbReference>
<evidence type="ECO:0000313" key="3">
    <source>
        <dbReference type="EMBL" id="KAJ8951448.1"/>
    </source>
</evidence>
<dbReference type="GO" id="GO:0007266">
    <property type="term" value="P:Rho protein signal transduction"/>
    <property type="evidence" value="ECO:0007669"/>
    <property type="project" value="TreeGrafter"/>
</dbReference>
<dbReference type="SUPFAM" id="SSF50729">
    <property type="entry name" value="PH domain-like"/>
    <property type="match status" value="1"/>
</dbReference>
<accession>A0AAV8YKK4</accession>
<comment type="caution">
    <text evidence="3">The sequence shown here is derived from an EMBL/GenBank/DDBJ whole genome shotgun (WGS) entry which is preliminary data.</text>
</comment>
<dbReference type="PANTHER" id="PTHR12287:SF23">
    <property type="entry name" value="AROUSER, ISOFORM A-RELATED"/>
    <property type="match status" value="1"/>
</dbReference>
<dbReference type="Proteomes" id="UP001162162">
    <property type="component" value="Unassembled WGS sequence"/>
</dbReference>
<proteinExistence type="predicted"/>
<dbReference type="FunFam" id="2.30.29.30:FF:000289">
    <property type="entry name" value="Epidermal growth factor receptor kinase substrate 8"/>
    <property type="match status" value="1"/>
</dbReference>
<evidence type="ECO:0000259" key="2">
    <source>
        <dbReference type="Pfam" id="PF08416"/>
    </source>
</evidence>
<dbReference type="InterPro" id="IPR011993">
    <property type="entry name" value="PH-like_dom_sf"/>
</dbReference>
<dbReference type="InterPro" id="IPR039801">
    <property type="entry name" value="EPS8-like"/>
</dbReference>
<name>A0AAV8YKK4_9CUCU</name>
<feature type="compositionally biased region" description="Basic and acidic residues" evidence="1">
    <location>
        <begin position="9"/>
        <end position="21"/>
    </location>
</feature>
<feature type="domain" description="PTB" evidence="2">
    <location>
        <begin position="31"/>
        <end position="136"/>
    </location>
</feature>
<feature type="region of interest" description="Disordered" evidence="1">
    <location>
        <begin position="1"/>
        <end position="21"/>
    </location>
</feature>
<gene>
    <name evidence="3" type="ORF">NQ318_006877</name>
</gene>